<name>A0ABQ3H3K1_9NEIS</name>
<dbReference type="InterPro" id="IPR037171">
    <property type="entry name" value="NagB/RpiA_transferase-like"/>
</dbReference>
<accession>A0ABQ3H3K1</accession>
<comment type="similarity">
    <text evidence="1 4">Belongs to the 5-formyltetrahydrofolate cyclo-ligase family.</text>
</comment>
<comment type="caution">
    <text evidence="5">The sequence shown here is derived from an EMBL/GenBank/DDBJ whole genome shotgun (WGS) entry which is preliminary data.</text>
</comment>
<dbReference type="SUPFAM" id="SSF100950">
    <property type="entry name" value="NagB/RpiA/CoA transferase-like"/>
    <property type="match status" value="1"/>
</dbReference>
<keyword evidence="2 4" id="KW-0547">Nucleotide-binding</keyword>
<comment type="catalytic activity">
    <reaction evidence="4">
        <text>(6S)-5-formyl-5,6,7,8-tetrahydrofolate + ATP = (6R)-5,10-methenyltetrahydrofolate + ADP + phosphate</text>
        <dbReference type="Rhea" id="RHEA:10488"/>
        <dbReference type="ChEBI" id="CHEBI:30616"/>
        <dbReference type="ChEBI" id="CHEBI:43474"/>
        <dbReference type="ChEBI" id="CHEBI:57455"/>
        <dbReference type="ChEBI" id="CHEBI:57457"/>
        <dbReference type="ChEBI" id="CHEBI:456216"/>
        <dbReference type="EC" id="6.3.3.2"/>
    </reaction>
</comment>
<sequence>MFHVDPSSPQDKARWRKELRQRRAALNPAQRHAAARQIAVWAGAAGLLRRGRRLAAYMPTGSECSTWPLMLAAQHHGCRVYLPIVPRRGRKLSFVRFDEHAVWQLGAYDIPEPLHAEHCGARALDVVFVPLVGVDAQLRRLGQGGGYYDTTFHFRRVRRHWRRPLLVGLAFDCQRVDTLPADRWDLNLDLLITETGIHRRPV</sequence>
<keyword evidence="4" id="KW-0479">Metal-binding</keyword>
<evidence type="ECO:0000256" key="3">
    <source>
        <dbReference type="ARBA" id="ARBA00022840"/>
    </source>
</evidence>
<keyword evidence="4" id="KW-0460">Magnesium</keyword>
<proteinExistence type="inferred from homology"/>
<keyword evidence="6" id="KW-1185">Reference proteome</keyword>
<dbReference type="RefSeq" id="WP_189461133.1">
    <property type="nucleotide sequence ID" value="NZ_BMYO01000006.1"/>
</dbReference>
<evidence type="ECO:0000313" key="6">
    <source>
        <dbReference type="Proteomes" id="UP000604737"/>
    </source>
</evidence>
<evidence type="ECO:0000256" key="2">
    <source>
        <dbReference type="ARBA" id="ARBA00022741"/>
    </source>
</evidence>
<evidence type="ECO:0000256" key="1">
    <source>
        <dbReference type="ARBA" id="ARBA00010638"/>
    </source>
</evidence>
<dbReference type="Pfam" id="PF01812">
    <property type="entry name" value="5-FTHF_cyc-lig"/>
    <property type="match status" value="1"/>
</dbReference>
<gene>
    <name evidence="5" type="ORF">GCM10007350_24060</name>
</gene>
<keyword evidence="3 4" id="KW-0067">ATP-binding</keyword>
<reference evidence="6" key="1">
    <citation type="journal article" date="2019" name="Int. J. Syst. Evol. Microbiol.">
        <title>The Global Catalogue of Microorganisms (GCM) 10K type strain sequencing project: providing services to taxonomists for standard genome sequencing and annotation.</title>
        <authorList>
            <consortium name="The Broad Institute Genomics Platform"/>
            <consortium name="The Broad Institute Genome Sequencing Center for Infectious Disease"/>
            <person name="Wu L."/>
            <person name="Ma J."/>
        </authorList>
    </citation>
    <scope>NUCLEOTIDE SEQUENCE [LARGE SCALE GENOMIC DNA]</scope>
    <source>
        <strain evidence="6">KCTC 23701</strain>
    </source>
</reference>
<dbReference type="PANTHER" id="PTHR23407:SF1">
    <property type="entry name" value="5-FORMYLTETRAHYDROFOLATE CYCLO-LIGASE"/>
    <property type="match status" value="1"/>
</dbReference>
<comment type="cofactor">
    <cofactor evidence="4">
        <name>Mg(2+)</name>
        <dbReference type="ChEBI" id="CHEBI:18420"/>
    </cofactor>
</comment>
<dbReference type="EMBL" id="BMYO01000006">
    <property type="protein sequence ID" value="GHD64602.1"/>
    <property type="molecule type" value="Genomic_DNA"/>
</dbReference>
<dbReference type="Proteomes" id="UP000604737">
    <property type="component" value="Unassembled WGS sequence"/>
</dbReference>
<evidence type="ECO:0000313" key="5">
    <source>
        <dbReference type="EMBL" id="GHD64602.1"/>
    </source>
</evidence>
<dbReference type="InterPro" id="IPR002698">
    <property type="entry name" value="FTHF_cligase"/>
</dbReference>
<evidence type="ECO:0000256" key="4">
    <source>
        <dbReference type="RuleBase" id="RU361279"/>
    </source>
</evidence>
<dbReference type="InterPro" id="IPR024185">
    <property type="entry name" value="FTHF_cligase-like_sf"/>
</dbReference>
<dbReference type="NCBIfam" id="TIGR02727">
    <property type="entry name" value="MTHFS_bact"/>
    <property type="match status" value="1"/>
</dbReference>
<dbReference type="PIRSF" id="PIRSF006806">
    <property type="entry name" value="FTHF_cligase"/>
    <property type="match status" value="1"/>
</dbReference>
<organism evidence="5 6">
    <name type="scientific">Jeongeupia chitinilytica</name>
    <dbReference type="NCBI Taxonomy" id="1041641"/>
    <lineage>
        <taxon>Bacteria</taxon>
        <taxon>Pseudomonadati</taxon>
        <taxon>Pseudomonadota</taxon>
        <taxon>Betaproteobacteria</taxon>
        <taxon>Neisseriales</taxon>
        <taxon>Chitinibacteraceae</taxon>
        <taxon>Jeongeupia</taxon>
    </lineage>
</organism>
<dbReference type="PANTHER" id="PTHR23407">
    <property type="entry name" value="ATPASE INHIBITOR/5-FORMYLTETRAHYDROFOLATE CYCLO-LIGASE"/>
    <property type="match status" value="1"/>
</dbReference>
<dbReference type="Gene3D" id="3.40.50.10420">
    <property type="entry name" value="NagB/RpiA/CoA transferase-like"/>
    <property type="match status" value="1"/>
</dbReference>
<protein>
    <recommendedName>
        <fullName evidence="4">5-formyltetrahydrofolate cyclo-ligase</fullName>
        <ecNumber evidence="4">6.3.3.2</ecNumber>
    </recommendedName>
</protein>
<dbReference type="EC" id="6.3.3.2" evidence="4"/>